<dbReference type="PANTHER" id="PTHR34580:SF1">
    <property type="entry name" value="PROTEIN PAFC"/>
    <property type="match status" value="1"/>
</dbReference>
<dbReference type="InterPro" id="IPR036388">
    <property type="entry name" value="WH-like_DNA-bd_sf"/>
</dbReference>
<evidence type="ECO:0000313" key="4">
    <source>
        <dbReference type="EMBL" id="VYT22027.1"/>
    </source>
</evidence>
<dbReference type="AlphaFoldDB" id="A0A6N2UXJ0"/>
<dbReference type="InterPro" id="IPR001034">
    <property type="entry name" value="DeoR_HTH"/>
</dbReference>
<sequence length="306" mass="34664">MQGNRLFQIIYLLLERGEMTASQLAERFEVSTRTIYRDVEALSQAGIPIYSTKGRGGGLGLLPGFVLDKSLLTKEEQNDILFALQSLQATGGTDSQEILSRLGSLFGDSAANWIDVDFSSWGSGPVERERFALLRQAIVGRRVLQFSYCGMSGQRTQRRVEPVKLRFKYGSWYLQGYCRERQAFRTFKICRMEEPALLEEKFLPRPLPPEVEELPSSWGKTIEVRLRFTEKAAFRVYDEFPPEKVTHLPEGGFLVVDQYPDDGGICGYLLSFGREMTVLSPPELRRRLGEEAQKILENYGGPTPGN</sequence>
<organism evidence="4">
    <name type="scientific">uncultured Anaerotruncus sp</name>
    <dbReference type="NCBI Taxonomy" id="905011"/>
    <lineage>
        <taxon>Bacteria</taxon>
        <taxon>Bacillati</taxon>
        <taxon>Bacillota</taxon>
        <taxon>Clostridia</taxon>
        <taxon>Eubacteriales</taxon>
        <taxon>Oscillospiraceae</taxon>
        <taxon>Anaerotruncus</taxon>
        <taxon>environmental samples</taxon>
    </lineage>
</organism>
<dbReference type="InterPro" id="IPR051534">
    <property type="entry name" value="CBASS_pafABC_assoc_protein"/>
</dbReference>
<proteinExistence type="predicted"/>
<name>A0A6N2UXJ0_9FIRM</name>
<dbReference type="SUPFAM" id="SSF46785">
    <property type="entry name" value="Winged helix' DNA-binding domain"/>
    <property type="match status" value="1"/>
</dbReference>
<keyword evidence="1" id="KW-0805">Transcription regulation</keyword>
<dbReference type="CDD" id="cd00090">
    <property type="entry name" value="HTH_ARSR"/>
    <property type="match status" value="1"/>
</dbReference>
<keyword evidence="2" id="KW-0804">Transcription</keyword>
<dbReference type="Gene3D" id="1.10.10.10">
    <property type="entry name" value="Winged helix-like DNA-binding domain superfamily/Winged helix DNA-binding domain"/>
    <property type="match status" value="1"/>
</dbReference>
<dbReference type="EMBL" id="CACRSL010000004">
    <property type="protein sequence ID" value="VYT22027.1"/>
    <property type="molecule type" value="Genomic_DNA"/>
</dbReference>
<dbReference type="InterPro" id="IPR026881">
    <property type="entry name" value="WYL_dom"/>
</dbReference>
<dbReference type="PROSITE" id="PS52050">
    <property type="entry name" value="WYL"/>
    <property type="match status" value="1"/>
</dbReference>
<dbReference type="PANTHER" id="PTHR34580">
    <property type="match status" value="1"/>
</dbReference>
<dbReference type="InterPro" id="IPR036390">
    <property type="entry name" value="WH_DNA-bd_sf"/>
</dbReference>
<dbReference type="PROSITE" id="PS51000">
    <property type="entry name" value="HTH_DEOR_2"/>
    <property type="match status" value="1"/>
</dbReference>
<dbReference type="InterPro" id="IPR013196">
    <property type="entry name" value="HTH_11"/>
</dbReference>
<dbReference type="SMART" id="SM00420">
    <property type="entry name" value="HTH_DEOR"/>
    <property type="match status" value="1"/>
</dbReference>
<gene>
    <name evidence="4" type="ORF">AULFYP135_02104</name>
</gene>
<evidence type="ECO:0000256" key="1">
    <source>
        <dbReference type="ARBA" id="ARBA00023015"/>
    </source>
</evidence>
<dbReference type="InterPro" id="IPR011991">
    <property type="entry name" value="ArsR-like_HTH"/>
</dbReference>
<reference evidence="4" key="1">
    <citation type="submission" date="2019-11" db="EMBL/GenBank/DDBJ databases">
        <authorList>
            <person name="Feng L."/>
        </authorList>
    </citation>
    <scope>NUCLEOTIDE SEQUENCE</scope>
    <source>
        <strain evidence="4">AundefinedLFYP135</strain>
    </source>
</reference>
<dbReference type="InterPro" id="IPR028349">
    <property type="entry name" value="PafC-like"/>
</dbReference>
<dbReference type="Pfam" id="PF25583">
    <property type="entry name" value="WCX"/>
    <property type="match status" value="1"/>
</dbReference>
<dbReference type="InterPro" id="IPR057727">
    <property type="entry name" value="WCX_dom"/>
</dbReference>
<evidence type="ECO:0000256" key="2">
    <source>
        <dbReference type="ARBA" id="ARBA00023163"/>
    </source>
</evidence>
<evidence type="ECO:0000259" key="3">
    <source>
        <dbReference type="PROSITE" id="PS51000"/>
    </source>
</evidence>
<feature type="domain" description="HTH deoR-type" evidence="3">
    <location>
        <begin position="2"/>
        <end position="60"/>
    </location>
</feature>
<dbReference type="PIRSF" id="PIRSF016838">
    <property type="entry name" value="PafC"/>
    <property type="match status" value="1"/>
</dbReference>
<dbReference type="Pfam" id="PF13280">
    <property type="entry name" value="WYL"/>
    <property type="match status" value="1"/>
</dbReference>
<protein>
    <submittedName>
        <fullName evidence="4">HTH domain protein</fullName>
    </submittedName>
</protein>
<accession>A0A6N2UXJ0</accession>
<dbReference type="Pfam" id="PF08279">
    <property type="entry name" value="HTH_11"/>
    <property type="match status" value="1"/>
</dbReference>
<dbReference type="GO" id="GO:0003700">
    <property type="term" value="F:DNA-binding transcription factor activity"/>
    <property type="evidence" value="ECO:0007669"/>
    <property type="project" value="InterPro"/>
</dbReference>